<keyword evidence="1" id="KW-1133">Transmembrane helix</keyword>
<dbReference type="PANTHER" id="PTHR38450">
    <property type="entry name" value="STAGE V SPORULATION PROTEIN AC-RELATED"/>
    <property type="match status" value="1"/>
</dbReference>
<dbReference type="EMBL" id="DWWM01000055">
    <property type="protein sequence ID" value="HJC37138.1"/>
    <property type="molecule type" value="Genomic_DNA"/>
</dbReference>
<dbReference type="AlphaFoldDB" id="A0A9D2SVD5"/>
<evidence type="ECO:0000313" key="3">
    <source>
        <dbReference type="Proteomes" id="UP000823896"/>
    </source>
</evidence>
<keyword evidence="1" id="KW-0472">Membrane</keyword>
<dbReference type="PANTHER" id="PTHR38450:SF1">
    <property type="entry name" value="STAGE V SPORULATION PROTEIN AC"/>
    <property type="match status" value="1"/>
</dbReference>
<gene>
    <name evidence="2" type="ORF">H9702_08450</name>
</gene>
<feature type="transmembrane region" description="Helical" evidence="1">
    <location>
        <begin position="123"/>
        <end position="143"/>
    </location>
</feature>
<protein>
    <submittedName>
        <fullName evidence="2">SpoVA/SpoVAEb family sporulation membrane protein</fullName>
    </submittedName>
</protein>
<organism evidence="2 3">
    <name type="scientific">Candidatus Merdibacter merdavium</name>
    <dbReference type="NCBI Taxonomy" id="2838692"/>
    <lineage>
        <taxon>Bacteria</taxon>
        <taxon>Bacillati</taxon>
        <taxon>Bacillota</taxon>
        <taxon>Erysipelotrichia</taxon>
        <taxon>Erysipelotrichales</taxon>
        <taxon>Erysipelotrichaceae</taxon>
        <taxon>Merdibacter</taxon>
    </lineage>
</organism>
<keyword evidence="1" id="KW-0812">Transmembrane</keyword>
<feature type="transmembrane region" description="Helical" evidence="1">
    <location>
        <begin position="85"/>
        <end position="103"/>
    </location>
</feature>
<dbReference type="Proteomes" id="UP000823896">
    <property type="component" value="Unassembled WGS sequence"/>
</dbReference>
<evidence type="ECO:0000256" key="1">
    <source>
        <dbReference type="SAM" id="Phobius"/>
    </source>
</evidence>
<sequence length="148" mass="15445">MNERKLKETAARHAPAAHKGAHIFTAFVSGGIIGMFGQLLLVAYQRLFHLPYDQALAMMSVSVMLIAAILSGLGRYDKLAQQCGAGMFVPICGFANSLTASAMEGKSEGPVQGIGSGMFKLAGTVITYGVVSAVVFGAARYLLFGGAL</sequence>
<proteinExistence type="predicted"/>
<feature type="transmembrane region" description="Helical" evidence="1">
    <location>
        <begin position="21"/>
        <end position="43"/>
    </location>
</feature>
<comment type="caution">
    <text evidence="2">The sequence shown here is derived from an EMBL/GenBank/DDBJ whole genome shotgun (WGS) entry which is preliminary data.</text>
</comment>
<dbReference type="InterPro" id="IPR005562">
    <property type="entry name" value="SpoVA"/>
</dbReference>
<feature type="transmembrane region" description="Helical" evidence="1">
    <location>
        <begin position="55"/>
        <end position="73"/>
    </location>
</feature>
<reference evidence="2" key="1">
    <citation type="journal article" date="2021" name="PeerJ">
        <title>Extensive microbial diversity within the chicken gut microbiome revealed by metagenomics and culture.</title>
        <authorList>
            <person name="Gilroy R."/>
            <person name="Ravi A."/>
            <person name="Getino M."/>
            <person name="Pursley I."/>
            <person name="Horton D.L."/>
            <person name="Alikhan N.F."/>
            <person name="Baker D."/>
            <person name="Gharbi K."/>
            <person name="Hall N."/>
            <person name="Watson M."/>
            <person name="Adriaenssens E.M."/>
            <person name="Foster-Nyarko E."/>
            <person name="Jarju S."/>
            <person name="Secka A."/>
            <person name="Antonio M."/>
            <person name="Oren A."/>
            <person name="Chaudhuri R.R."/>
            <person name="La Ragione R."/>
            <person name="Hildebrand F."/>
            <person name="Pallen M.J."/>
        </authorList>
    </citation>
    <scope>NUCLEOTIDE SEQUENCE</scope>
    <source>
        <strain evidence="2">CHK187-11901</strain>
    </source>
</reference>
<name>A0A9D2SVD5_9FIRM</name>
<accession>A0A9D2SVD5</accession>
<dbReference type="Pfam" id="PF03862">
    <property type="entry name" value="SpoVAC_SpoVAEB"/>
    <property type="match status" value="1"/>
</dbReference>
<reference evidence="2" key="2">
    <citation type="submission" date="2021-04" db="EMBL/GenBank/DDBJ databases">
        <authorList>
            <person name="Gilroy R."/>
        </authorList>
    </citation>
    <scope>NUCLEOTIDE SEQUENCE</scope>
    <source>
        <strain evidence="2">CHK187-11901</strain>
    </source>
</reference>
<evidence type="ECO:0000313" key="2">
    <source>
        <dbReference type="EMBL" id="HJC37138.1"/>
    </source>
</evidence>